<dbReference type="Proteomes" id="UP001201262">
    <property type="component" value="Unassembled WGS sequence"/>
</dbReference>
<evidence type="ECO:0000313" key="1">
    <source>
        <dbReference type="EMBL" id="KAH8703231.1"/>
    </source>
</evidence>
<keyword evidence="2" id="KW-1185">Reference proteome</keyword>
<dbReference type="AlphaFoldDB" id="A0AAD4KZY4"/>
<protein>
    <submittedName>
        <fullName evidence="1">Uncharacterized protein</fullName>
    </submittedName>
</protein>
<organism evidence="1 2">
    <name type="scientific">Talaromyces proteolyticus</name>
    <dbReference type="NCBI Taxonomy" id="1131652"/>
    <lineage>
        <taxon>Eukaryota</taxon>
        <taxon>Fungi</taxon>
        <taxon>Dikarya</taxon>
        <taxon>Ascomycota</taxon>
        <taxon>Pezizomycotina</taxon>
        <taxon>Eurotiomycetes</taxon>
        <taxon>Eurotiomycetidae</taxon>
        <taxon>Eurotiales</taxon>
        <taxon>Trichocomaceae</taxon>
        <taxon>Talaromyces</taxon>
        <taxon>Talaromyces sect. Bacilispori</taxon>
    </lineage>
</organism>
<dbReference type="GeneID" id="70245352"/>
<accession>A0AAD4KZY4</accession>
<dbReference type="RefSeq" id="XP_046076249.1">
    <property type="nucleotide sequence ID" value="XM_046215065.1"/>
</dbReference>
<gene>
    <name evidence="1" type="ORF">BGW36DRAFT_369008</name>
</gene>
<name>A0AAD4KZY4_9EURO</name>
<proteinExistence type="predicted"/>
<reference evidence="1" key="1">
    <citation type="submission" date="2021-12" db="EMBL/GenBank/DDBJ databases">
        <title>Convergent genome expansion in fungi linked to evolution of root-endophyte symbiosis.</title>
        <authorList>
            <consortium name="DOE Joint Genome Institute"/>
            <person name="Ke Y.-H."/>
            <person name="Bonito G."/>
            <person name="Liao H.-L."/>
            <person name="Looney B."/>
            <person name="Rojas-Flechas A."/>
            <person name="Nash J."/>
            <person name="Hameed K."/>
            <person name="Schadt C."/>
            <person name="Martin F."/>
            <person name="Crous P.W."/>
            <person name="Miettinen O."/>
            <person name="Magnuson J.K."/>
            <person name="Labbe J."/>
            <person name="Jacobson D."/>
            <person name="Doktycz M.J."/>
            <person name="Veneault-Fourrey C."/>
            <person name="Kuo A."/>
            <person name="Mondo S."/>
            <person name="Calhoun S."/>
            <person name="Riley R."/>
            <person name="Ohm R."/>
            <person name="LaButti K."/>
            <person name="Andreopoulos B."/>
            <person name="Pangilinan J."/>
            <person name="Nolan M."/>
            <person name="Tritt A."/>
            <person name="Clum A."/>
            <person name="Lipzen A."/>
            <person name="Daum C."/>
            <person name="Barry K."/>
            <person name="Grigoriev I.V."/>
            <person name="Vilgalys R."/>
        </authorList>
    </citation>
    <scope>NUCLEOTIDE SEQUENCE</scope>
    <source>
        <strain evidence="1">PMI_201</strain>
    </source>
</reference>
<dbReference type="EMBL" id="JAJTJA010000002">
    <property type="protein sequence ID" value="KAH8703231.1"/>
    <property type="molecule type" value="Genomic_DNA"/>
</dbReference>
<comment type="caution">
    <text evidence="1">The sequence shown here is derived from an EMBL/GenBank/DDBJ whole genome shotgun (WGS) entry which is preliminary data.</text>
</comment>
<evidence type="ECO:0000313" key="2">
    <source>
        <dbReference type="Proteomes" id="UP001201262"/>
    </source>
</evidence>
<sequence>MANFDFCGQTDILLTYNNSPIHSAVVRPYSYNIAPQVRRKTISFSLDDPKNVAI</sequence>